<dbReference type="InterPro" id="IPR001296">
    <property type="entry name" value="Glyco_trans_1"/>
</dbReference>
<gene>
    <name evidence="3" type="ORF">DW927_07845</name>
</gene>
<evidence type="ECO:0000313" key="4">
    <source>
        <dbReference type="Proteomes" id="UP000284465"/>
    </source>
</evidence>
<evidence type="ECO:0000259" key="2">
    <source>
        <dbReference type="Pfam" id="PF13439"/>
    </source>
</evidence>
<comment type="caution">
    <text evidence="3">The sequence shown here is derived from an EMBL/GenBank/DDBJ whole genome shotgun (WGS) entry which is preliminary data.</text>
</comment>
<dbReference type="Pfam" id="PF00534">
    <property type="entry name" value="Glycos_transf_1"/>
    <property type="match status" value="1"/>
</dbReference>
<protein>
    <submittedName>
        <fullName evidence="3">Glycosyltransferase</fullName>
    </submittedName>
</protein>
<dbReference type="Pfam" id="PF13439">
    <property type="entry name" value="Glyco_transf_4"/>
    <property type="match status" value="1"/>
</dbReference>
<dbReference type="PANTHER" id="PTHR12526">
    <property type="entry name" value="GLYCOSYLTRANSFERASE"/>
    <property type="match status" value="1"/>
</dbReference>
<dbReference type="Proteomes" id="UP000284465">
    <property type="component" value="Unassembled WGS sequence"/>
</dbReference>
<sequence>MKILQINSHYNQGGAARIVACIHRQLLEDGEESYVVYGRGTGEEEKNVIRIDKNYEVYLSALLCRITGLNGWWNQKAARRLTALMDEIQPDIVHIHTLHGYYMNFQILWNYLNKHDIPCVWTFHDCHAFTGNCGYYFACRRWENGCGSCPDKKRYPKSQFFDFSRYMWKKKKEWFTKGDRKIIVTPSDWLTEETKKSFFGKYPCVTIRNGIDAEHTFYPRDKAECRKKYGFTMQDKLVLGMAAGFSDERKGAKFLIGSAKAMENEAKFILVGWEEKNNSLLEGISNVITVPNTKDTDALAEYYSLADVFVIPSLAENYATVTLESMACGTPVVGFDACGIPEQLTENKGIVVKTADQGALTEAVRKALTSESGLLCGDELAEKIRQNNSIKQMTETYKEIYRELLREKSEVFI</sequence>
<name>A0A1Q6SFA8_9FIRM</name>
<evidence type="ECO:0000259" key="1">
    <source>
        <dbReference type="Pfam" id="PF00534"/>
    </source>
</evidence>
<dbReference type="EMBL" id="QSFP01000007">
    <property type="protein sequence ID" value="RHA67629.1"/>
    <property type="molecule type" value="Genomic_DNA"/>
</dbReference>
<dbReference type="Gene3D" id="3.40.50.2000">
    <property type="entry name" value="Glycogen Phosphorylase B"/>
    <property type="match status" value="2"/>
</dbReference>
<keyword evidence="3" id="KW-0808">Transferase</keyword>
<dbReference type="RefSeq" id="WP_118591024.1">
    <property type="nucleotide sequence ID" value="NZ_JBLYGU010000015.1"/>
</dbReference>
<accession>A0A1Q6SFA8</accession>
<dbReference type="AlphaFoldDB" id="A0A1Q6SFA8"/>
<dbReference type="GO" id="GO:0016757">
    <property type="term" value="F:glycosyltransferase activity"/>
    <property type="evidence" value="ECO:0007669"/>
    <property type="project" value="InterPro"/>
</dbReference>
<proteinExistence type="predicted"/>
<feature type="domain" description="Glycosyltransferase subfamily 4-like N-terminal" evidence="2">
    <location>
        <begin position="13"/>
        <end position="214"/>
    </location>
</feature>
<reference evidence="3 4" key="1">
    <citation type="submission" date="2018-08" db="EMBL/GenBank/DDBJ databases">
        <title>A genome reference for cultivated species of the human gut microbiota.</title>
        <authorList>
            <person name="Zou Y."/>
            <person name="Xue W."/>
            <person name="Luo G."/>
        </authorList>
    </citation>
    <scope>NUCLEOTIDE SEQUENCE [LARGE SCALE GENOMIC DNA]</scope>
    <source>
        <strain evidence="3 4">AM43-11</strain>
    </source>
</reference>
<dbReference type="SUPFAM" id="SSF53756">
    <property type="entry name" value="UDP-Glycosyltransferase/glycogen phosphorylase"/>
    <property type="match status" value="1"/>
</dbReference>
<evidence type="ECO:0000313" key="3">
    <source>
        <dbReference type="EMBL" id="RHA67629.1"/>
    </source>
</evidence>
<organism evidence="3 4">
    <name type="scientific">Roseburia intestinalis</name>
    <dbReference type="NCBI Taxonomy" id="166486"/>
    <lineage>
        <taxon>Bacteria</taxon>
        <taxon>Bacillati</taxon>
        <taxon>Bacillota</taxon>
        <taxon>Clostridia</taxon>
        <taxon>Lachnospirales</taxon>
        <taxon>Lachnospiraceae</taxon>
        <taxon>Roseburia</taxon>
    </lineage>
</organism>
<feature type="domain" description="Glycosyl transferase family 1" evidence="1">
    <location>
        <begin position="224"/>
        <end position="387"/>
    </location>
</feature>
<dbReference type="InterPro" id="IPR028098">
    <property type="entry name" value="Glyco_trans_4-like_N"/>
</dbReference>
<dbReference type="PANTHER" id="PTHR12526:SF637">
    <property type="entry name" value="GLYCOSYLTRANSFERASE EPSF-RELATED"/>
    <property type="match status" value="1"/>
</dbReference>